<name>A0ABD1RK65_9LAMI</name>
<protein>
    <submittedName>
        <fullName evidence="2">Uncharacterized protein</fullName>
    </submittedName>
</protein>
<sequence length="108" mass="11883">MAGFYISKILVFKIRGTGVVDGQETLLPQILVTRTMHVPVATVPLVLKVAVDISSTLSFEESLFLSKNVRRLDKENKVASNEGGKAVPKRSRKMKTTRMILGRPSEVG</sequence>
<evidence type="ECO:0000313" key="3">
    <source>
        <dbReference type="Proteomes" id="UP001604277"/>
    </source>
</evidence>
<gene>
    <name evidence="2" type="ORF">Fot_42087</name>
</gene>
<organism evidence="2 3">
    <name type="scientific">Forsythia ovata</name>
    <dbReference type="NCBI Taxonomy" id="205694"/>
    <lineage>
        <taxon>Eukaryota</taxon>
        <taxon>Viridiplantae</taxon>
        <taxon>Streptophyta</taxon>
        <taxon>Embryophyta</taxon>
        <taxon>Tracheophyta</taxon>
        <taxon>Spermatophyta</taxon>
        <taxon>Magnoliopsida</taxon>
        <taxon>eudicotyledons</taxon>
        <taxon>Gunneridae</taxon>
        <taxon>Pentapetalae</taxon>
        <taxon>asterids</taxon>
        <taxon>lamiids</taxon>
        <taxon>Lamiales</taxon>
        <taxon>Oleaceae</taxon>
        <taxon>Forsythieae</taxon>
        <taxon>Forsythia</taxon>
    </lineage>
</organism>
<evidence type="ECO:0000256" key="1">
    <source>
        <dbReference type="SAM" id="MobiDB-lite"/>
    </source>
</evidence>
<evidence type="ECO:0000313" key="2">
    <source>
        <dbReference type="EMBL" id="KAL2488795.1"/>
    </source>
</evidence>
<feature type="compositionally biased region" description="Basic residues" evidence="1">
    <location>
        <begin position="87"/>
        <end position="96"/>
    </location>
</feature>
<dbReference type="EMBL" id="JBFOLJ010000012">
    <property type="protein sequence ID" value="KAL2488795.1"/>
    <property type="molecule type" value="Genomic_DNA"/>
</dbReference>
<proteinExistence type="predicted"/>
<keyword evidence="3" id="KW-1185">Reference proteome</keyword>
<comment type="caution">
    <text evidence="2">The sequence shown here is derived from an EMBL/GenBank/DDBJ whole genome shotgun (WGS) entry which is preliminary data.</text>
</comment>
<feature type="region of interest" description="Disordered" evidence="1">
    <location>
        <begin position="76"/>
        <end position="108"/>
    </location>
</feature>
<dbReference type="Proteomes" id="UP001604277">
    <property type="component" value="Unassembled WGS sequence"/>
</dbReference>
<reference evidence="3" key="1">
    <citation type="submission" date="2024-07" db="EMBL/GenBank/DDBJ databases">
        <title>Two chromosome-level genome assemblies of Korean endemic species Abeliophyllum distichum and Forsythia ovata (Oleaceae).</title>
        <authorList>
            <person name="Jang H."/>
        </authorList>
    </citation>
    <scope>NUCLEOTIDE SEQUENCE [LARGE SCALE GENOMIC DNA]</scope>
</reference>
<dbReference type="AlphaFoldDB" id="A0ABD1RK65"/>
<accession>A0ABD1RK65</accession>